<dbReference type="SUPFAM" id="SSF53756">
    <property type="entry name" value="UDP-Glycosyltransferase/glycogen phosphorylase"/>
    <property type="match status" value="1"/>
</dbReference>
<reference evidence="3 4" key="1">
    <citation type="journal article" date="2016" name="Nat. Commun.">
        <title>Thousands of microbial genomes shed light on interconnected biogeochemical processes in an aquifer system.</title>
        <authorList>
            <person name="Anantharaman K."/>
            <person name="Brown C.T."/>
            <person name="Hug L.A."/>
            <person name="Sharon I."/>
            <person name="Castelle C.J."/>
            <person name="Probst A.J."/>
            <person name="Thomas B.C."/>
            <person name="Singh A."/>
            <person name="Wilkins M.J."/>
            <person name="Karaoz U."/>
            <person name="Brodie E.L."/>
            <person name="Williams K.H."/>
            <person name="Hubbard S.S."/>
            <person name="Banfield J.F."/>
        </authorList>
    </citation>
    <scope>NUCLEOTIDE SEQUENCE [LARGE SCALE GENOMIC DNA]</scope>
</reference>
<protein>
    <recommendedName>
        <fullName evidence="5">Glycosyl transferase family 1 domain-containing protein</fullName>
    </recommendedName>
</protein>
<feature type="domain" description="Glycosyl transferase family 1" evidence="1">
    <location>
        <begin position="200"/>
        <end position="354"/>
    </location>
</feature>
<evidence type="ECO:0000313" key="3">
    <source>
        <dbReference type="EMBL" id="OGM98972.1"/>
    </source>
</evidence>
<evidence type="ECO:0000259" key="1">
    <source>
        <dbReference type="Pfam" id="PF00534"/>
    </source>
</evidence>
<accession>A0A1F8EDS7</accession>
<dbReference type="EMBL" id="MGJB01000006">
    <property type="protein sequence ID" value="OGM98972.1"/>
    <property type="molecule type" value="Genomic_DNA"/>
</dbReference>
<evidence type="ECO:0000259" key="2">
    <source>
        <dbReference type="Pfam" id="PF13439"/>
    </source>
</evidence>
<evidence type="ECO:0000313" key="4">
    <source>
        <dbReference type="Proteomes" id="UP000176893"/>
    </source>
</evidence>
<dbReference type="PANTHER" id="PTHR12526:SF630">
    <property type="entry name" value="GLYCOSYLTRANSFERASE"/>
    <property type="match status" value="1"/>
</dbReference>
<name>A0A1F8EDS7_9BACT</name>
<dbReference type="Proteomes" id="UP000176893">
    <property type="component" value="Unassembled WGS sequence"/>
</dbReference>
<organism evidence="3 4">
    <name type="scientific">Candidatus Yanofskybacteria bacterium RIFCSPHIGHO2_01_FULL_41_26</name>
    <dbReference type="NCBI Taxonomy" id="1802661"/>
    <lineage>
        <taxon>Bacteria</taxon>
        <taxon>Candidatus Yanofskyibacteriota</taxon>
    </lineage>
</organism>
<sequence>MAKLLMITGLGSAKDLASGKKGAFYNTLEEFHKYWDRIDIISPKTYIGSISNLPKAEPLFGNVYVHISPWPLILHPFWFLKKGMEIYKEQKFDLMIVHEFPPFYNGIGARLLWLKTKVPYVLEIHHISGYPKAANPKESVYRILMGWLIKFDASKATAVRVVNQKQTLEFLVKAGVPENKITYIPSIYIDLNMFKPMNLPKEYDLIFIGRLEPNKGIVLLIEAAKKLKVQGFKLRILIVGDGSLKNYCESKIENWKLQDNVLLYGWAKDSQEVAKLLNQSKILVMSSFNEGGPRVVVEAMACGVPVLATPVGIVPDLLKNGLEGEIVAWEANYIAHKAIELLNSPDLYQKYSQGGLEIVGQFEKKATIKDYAEKLQNLLK</sequence>
<dbReference type="InterPro" id="IPR001296">
    <property type="entry name" value="Glyco_trans_1"/>
</dbReference>
<evidence type="ECO:0008006" key="5">
    <source>
        <dbReference type="Google" id="ProtNLM"/>
    </source>
</evidence>
<proteinExistence type="predicted"/>
<dbReference type="Gene3D" id="3.40.50.2000">
    <property type="entry name" value="Glycogen Phosphorylase B"/>
    <property type="match status" value="2"/>
</dbReference>
<dbReference type="Pfam" id="PF13439">
    <property type="entry name" value="Glyco_transf_4"/>
    <property type="match status" value="1"/>
</dbReference>
<feature type="domain" description="Glycosyltransferase subfamily 4-like N-terminal" evidence="2">
    <location>
        <begin position="71"/>
        <end position="185"/>
    </location>
</feature>
<gene>
    <name evidence="3" type="ORF">A2649_01245</name>
</gene>
<dbReference type="AlphaFoldDB" id="A0A1F8EDS7"/>
<dbReference type="InterPro" id="IPR028098">
    <property type="entry name" value="Glyco_trans_4-like_N"/>
</dbReference>
<dbReference type="GO" id="GO:0016757">
    <property type="term" value="F:glycosyltransferase activity"/>
    <property type="evidence" value="ECO:0007669"/>
    <property type="project" value="InterPro"/>
</dbReference>
<comment type="caution">
    <text evidence="3">The sequence shown here is derived from an EMBL/GenBank/DDBJ whole genome shotgun (WGS) entry which is preliminary data.</text>
</comment>
<dbReference type="STRING" id="1802661.A2649_01245"/>
<dbReference type="PANTHER" id="PTHR12526">
    <property type="entry name" value="GLYCOSYLTRANSFERASE"/>
    <property type="match status" value="1"/>
</dbReference>
<dbReference type="Pfam" id="PF00534">
    <property type="entry name" value="Glycos_transf_1"/>
    <property type="match status" value="1"/>
</dbReference>